<evidence type="ECO:0000313" key="2">
    <source>
        <dbReference type="EMBL" id="SDJ00244.1"/>
    </source>
</evidence>
<protein>
    <submittedName>
        <fullName evidence="2">Trans-2,3-dihydro-3-hydroxyanthranilate isomerase</fullName>
    </submittedName>
</protein>
<dbReference type="RefSeq" id="WP_090714334.1">
    <property type="nucleotide sequence ID" value="NZ_CBCSKY010000008.1"/>
</dbReference>
<dbReference type="AlphaFoldDB" id="A0A1G8Q644"/>
<dbReference type="OrthoDB" id="9788221at2"/>
<dbReference type="NCBIfam" id="TIGR00654">
    <property type="entry name" value="PhzF_family"/>
    <property type="match status" value="1"/>
</dbReference>
<dbReference type="STRING" id="1174501.SAMN05216192_110173"/>
<dbReference type="Gene3D" id="3.10.310.10">
    <property type="entry name" value="Diaminopimelate Epimerase, Chain A, domain 1"/>
    <property type="match status" value="2"/>
</dbReference>
<dbReference type="GO" id="GO:0005737">
    <property type="term" value="C:cytoplasm"/>
    <property type="evidence" value="ECO:0007669"/>
    <property type="project" value="TreeGrafter"/>
</dbReference>
<dbReference type="PIRSF" id="PIRSF016184">
    <property type="entry name" value="PhzC_PhzF"/>
    <property type="match status" value="1"/>
</dbReference>
<reference evidence="3" key="1">
    <citation type="submission" date="2016-10" db="EMBL/GenBank/DDBJ databases">
        <authorList>
            <person name="Varghese N."/>
            <person name="Submissions S."/>
        </authorList>
    </citation>
    <scope>NUCLEOTIDE SEQUENCE [LARGE SCALE GENOMIC DNA]</scope>
    <source>
        <strain evidence="3">CGMCC 1.11012</strain>
    </source>
</reference>
<keyword evidence="3" id="KW-1185">Reference proteome</keyword>
<accession>A0A1G8Q644</accession>
<dbReference type="InterPro" id="IPR003719">
    <property type="entry name" value="Phenazine_PhzF-like"/>
</dbReference>
<gene>
    <name evidence="2" type="ORF">SAMN05216192_110173</name>
</gene>
<dbReference type="SUPFAM" id="SSF54506">
    <property type="entry name" value="Diaminopimelate epimerase-like"/>
    <property type="match status" value="1"/>
</dbReference>
<dbReference type="GO" id="GO:0016853">
    <property type="term" value="F:isomerase activity"/>
    <property type="evidence" value="ECO:0007669"/>
    <property type="project" value="UniProtKB-KW"/>
</dbReference>
<dbReference type="Proteomes" id="UP000199050">
    <property type="component" value="Unassembled WGS sequence"/>
</dbReference>
<feature type="active site" evidence="1">
    <location>
        <position position="47"/>
    </location>
</feature>
<dbReference type="PANTHER" id="PTHR13774">
    <property type="entry name" value="PHENAZINE BIOSYNTHESIS PROTEIN"/>
    <property type="match status" value="1"/>
</dbReference>
<evidence type="ECO:0000313" key="3">
    <source>
        <dbReference type="Proteomes" id="UP000199050"/>
    </source>
</evidence>
<proteinExistence type="predicted"/>
<dbReference type="Pfam" id="PF02567">
    <property type="entry name" value="PhzC-PhzF"/>
    <property type="match status" value="1"/>
</dbReference>
<evidence type="ECO:0000256" key="1">
    <source>
        <dbReference type="PIRSR" id="PIRSR016184-1"/>
    </source>
</evidence>
<keyword evidence="2" id="KW-0413">Isomerase</keyword>
<dbReference type="EMBL" id="FNDX01000010">
    <property type="protein sequence ID" value="SDJ00244.1"/>
    <property type="molecule type" value="Genomic_DNA"/>
</dbReference>
<sequence length="297" mass="32740">MNTIPYYIVDVFGEKRYAGNQLAVFRNTAALPQKLLQTIAKEVNFAETTFIESDERVNGGYNVRIFTPDTEVPFAGHPTLGTAYIIQREIERGLEQDTGGTITLNLGVGQIPVTAAGRHELWMKQKPPQFGRTVDPDVIAEILGIDAGELEPDYPVQEVSTGLASIIVPLRSLEAVHACRINHAAFEAFLAKAFRANILVYCKETVQADHDLHVRVFCEDTGFPEDAATGSANGNLAGYLLKYNDLGSSELRYRVEQGYKIGRPSLIQVKASLKDNSYDINVGGQVHPVARGEWFID</sequence>
<organism evidence="2 3">
    <name type="scientific">Paenibacillus typhae</name>
    <dbReference type="NCBI Taxonomy" id="1174501"/>
    <lineage>
        <taxon>Bacteria</taxon>
        <taxon>Bacillati</taxon>
        <taxon>Bacillota</taxon>
        <taxon>Bacilli</taxon>
        <taxon>Bacillales</taxon>
        <taxon>Paenibacillaceae</taxon>
        <taxon>Paenibacillus</taxon>
    </lineage>
</organism>
<name>A0A1G8Q644_9BACL</name>
<dbReference type="PANTHER" id="PTHR13774:SF32">
    <property type="entry name" value="ANTISENSE-ENHANCING SEQUENCE 1"/>
    <property type="match status" value="1"/>
</dbReference>